<dbReference type="EMBL" id="JANPWB010000004">
    <property type="protein sequence ID" value="KAJ1192149.1"/>
    <property type="molecule type" value="Genomic_DNA"/>
</dbReference>
<feature type="region of interest" description="Disordered" evidence="1">
    <location>
        <begin position="31"/>
        <end position="61"/>
    </location>
</feature>
<evidence type="ECO:0008006" key="4">
    <source>
        <dbReference type="Google" id="ProtNLM"/>
    </source>
</evidence>
<accession>A0AAV7UUR3</accession>
<dbReference type="AlphaFoldDB" id="A0AAV7UUR3"/>
<name>A0AAV7UUR3_PLEWA</name>
<keyword evidence="3" id="KW-1185">Reference proteome</keyword>
<proteinExistence type="predicted"/>
<organism evidence="2 3">
    <name type="scientific">Pleurodeles waltl</name>
    <name type="common">Iberian ribbed newt</name>
    <dbReference type="NCBI Taxonomy" id="8319"/>
    <lineage>
        <taxon>Eukaryota</taxon>
        <taxon>Metazoa</taxon>
        <taxon>Chordata</taxon>
        <taxon>Craniata</taxon>
        <taxon>Vertebrata</taxon>
        <taxon>Euteleostomi</taxon>
        <taxon>Amphibia</taxon>
        <taxon>Batrachia</taxon>
        <taxon>Caudata</taxon>
        <taxon>Salamandroidea</taxon>
        <taxon>Salamandridae</taxon>
        <taxon>Pleurodelinae</taxon>
        <taxon>Pleurodeles</taxon>
    </lineage>
</organism>
<evidence type="ECO:0000313" key="3">
    <source>
        <dbReference type="Proteomes" id="UP001066276"/>
    </source>
</evidence>
<protein>
    <recommendedName>
        <fullName evidence="4">Secreted protein</fullName>
    </recommendedName>
</protein>
<comment type="caution">
    <text evidence="2">The sequence shown here is derived from an EMBL/GenBank/DDBJ whole genome shotgun (WGS) entry which is preliminary data.</text>
</comment>
<sequence>MAQSLRQPAHCHTLHPLLWCFSSFSAPSGPGRTFSSGGAGESALHTPPLSKSTAAPSVGGEASAPHGPLVLLFVGVRSPGPQALRWAESPSCGPSAPACVEPASRRLSPHDRQGRLVFLLFFSRGAAPQLSRPRTSSPPWGITTATRQGLWPRPAPRVQGAGPRPSRLRLLDRRCHSFTTPVWSAARRAPTTAFSGPLTASPDRRTWPR</sequence>
<reference evidence="2" key="1">
    <citation type="journal article" date="2022" name="bioRxiv">
        <title>Sequencing and chromosome-scale assembly of the giantPleurodeles waltlgenome.</title>
        <authorList>
            <person name="Brown T."/>
            <person name="Elewa A."/>
            <person name="Iarovenko S."/>
            <person name="Subramanian E."/>
            <person name="Araus A.J."/>
            <person name="Petzold A."/>
            <person name="Susuki M."/>
            <person name="Suzuki K.-i.T."/>
            <person name="Hayashi T."/>
            <person name="Toyoda A."/>
            <person name="Oliveira C."/>
            <person name="Osipova E."/>
            <person name="Leigh N.D."/>
            <person name="Simon A."/>
            <person name="Yun M.H."/>
        </authorList>
    </citation>
    <scope>NUCLEOTIDE SEQUENCE</scope>
    <source>
        <strain evidence="2">20211129_DDA</strain>
        <tissue evidence="2">Liver</tissue>
    </source>
</reference>
<dbReference type="Proteomes" id="UP001066276">
    <property type="component" value="Chromosome 2_2"/>
</dbReference>
<evidence type="ECO:0000256" key="1">
    <source>
        <dbReference type="SAM" id="MobiDB-lite"/>
    </source>
</evidence>
<feature type="region of interest" description="Disordered" evidence="1">
    <location>
        <begin position="145"/>
        <end position="165"/>
    </location>
</feature>
<gene>
    <name evidence="2" type="ORF">NDU88_001461</name>
</gene>
<evidence type="ECO:0000313" key="2">
    <source>
        <dbReference type="EMBL" id="KAJ1192149.1"/>
    </source>
</evidence>